<comment type="caution">
    <text evidence="1">The sequence shown here is derived from an EMBL/GenBank/DDBJ whole genome shotgun (WGS) entry which is preliminary data.</text>
</comment>
<proteinExistence type="predicted"/>
<protein>
    <submittedName>
        <fullName evidence="1">Uncharacterized protein</fullName>
    </submittedName>
</protein>
<evidence type="ECO:0000313" key="3">
    <source>
        <dbReference type="Proteomes" id="UP000078486"/>
    </source>
</evidence>
<name>A0A178IAV8_9BACT</name>
<organism evidence="1 3">
    <name type="scientific">Termitidicoccus mucosus</name>
    <dbReference type="NCBI Taxonomy" id="1184151"/>
    <lineage>
        <taxon>Bacteria</taxon>
        <taxon>Pseudomonadati</taxon>
        <taxon>Verrucomicrobiota</taxon>
        <taxon>Opitutia</taxon>
        <taxon>Opitutales</taxon>
        <taxon>Opitutaceae</taxon>
        <taxon>Termitidicoccus</taxon>
    </lineage>
</organism>
<reference evidence="1 3" key="1">
    <citation type="submission" date="2016-01" db="EMBL/GenBank/DDBJ databases">
        <title>High potential of lignocellulose degradation of a new Verrucomicrobia species.</title>
        <authorList>
            <person name="Wang Y."/>
            <person name="Shi Y."/>
            <person name="Qiu Z."/>
            <person name="Liu S."/>
            <person name="Yang H."/>
        </authorList>
    </citation>
    <scope>NUCLEOTIDE SEQUENCE [LARGE SCALE GENOMIC DNA]</scope>
    <source>
        <strain evidence="1 3">TSB47</strain>
    </source>
</reference>
<evidence type="ECO:0000313" key="1">
    <source>
        <dbReference type="EMBL" id="OAM87162.1"/>
    </source>
</evidence>
<accession>A0A178IAV8</accession>
<dbReference type="EMBL" id="LRRQ01000182">
    <property type="protein sequence ID" value="OAM87162.1"/>
    <property type="molecule type" value="Genomic_DNA"/>
</dbReference>
<keyword evidence="3" id="KW-1185">Reference proteome</keyword>
<evidence type="ECO:0000313" key="2">
    <source>
        <dbReference type="EMBL" id="OAM91245.1"/>
    </source>
</evidence>
<dbReference type="AlphaFoldDB" id="A0A178IAV8"/>
<dbReference type="EMBL" id="LRRQ01000033">
    <property type="protein sequence ID" value="OAM91245.1"/>
    <property type="molecule type" value="Genomic_DNA"/>
</dbReference>
<sequence>MNQNDVYIAVTGIFITENVILSEHDRCSTNRNASLCVVTWRPPIYPRCAIAPMPASQQCIIILELCPHPRDILNTQKTMIMTPLKIAFSIA</sequence>
<gene>
    <name evidence="2" type="ORF">AW736_00045</name>
    <name evidence="1" type="ORF">AW736_24165</name>
</gene>
<dbReference type="Proteomes" id="UP000078486">
    <property type="component" value="Unassembled WGS sequence"/>
</dbReference>